<dbReference type="Proteomes" id="UP001204953">
    <property type="component" value="Unassembled WGS sequence"/>
</dbReference>
<evidence type="ECO:0000256" key="1">
    <source>
        <dbReference type="SAM" id="Phobius"/>
    </source>
</evidence>
<evidence type="ECO:0000313" key="2">
    <source>
        <dbReference type="EMBL" id="MCP2729722.1"/>
    </source>
</evidence>
<keyword evidence="1" id="KW-0472">Membrane</keyword>
<feature type="transmembrane region" description="Helical" evidence="1">
    <location>
        <begin position="6"/>
        <end position="24"/>
    </location>
</feature>
<name>A0AAE3KSQ9_9CYAN</name>
<evidence type="ECO:0000313" key="3">
    <source>
        <dbReference type="Proteomes" id="UP001204953"/>
    </source>
</evidence>
<proteinExistence type="predicted"/>
<keyword evidence="1" id="KW-0812">Transmembrane</keyword>
<protein>
    <submittedName>
        <fullName evidence="2">Uncharacterized protein</fullName>
    </submittedName>
</protein>
<keyword evidence="3" id="KW-1185">Reference proteome</keyword>
<reference evidence="2" key="1">
    <citation type="submission" date="2022-06" db="EMBL/GenBank/DDBJ databases">
        <title>New cyanobacteria of genus Symplocastrum in benthos of Lake Baikal.</title>
        <authorList>
            <person name="Sorokovikova E."/>
            <person name="Tikhonova I."/>
            <person name="Krasnopeev A."/>
            <person name="Evseev P."/>
            <person name="Gladkikh A."/>
            <person name="Belykh O."/>
        </authorList>
    </citation>
    <scope>NUCLEOTIDE SEQUENCE</scope>
    <source>
        <strain evidence="2">BBK-W-15</strain>
    </source>
</reference>
<keyword evidence="1" id="KW-1133">Transmembrane helix</keyword>
<organism evidence="2 3">
    <name type="scientific">Limnofasciculus baicalensis BBK-W-15</name>
    <dbReference type="NCBI Taxonomy" id="2699891"/>
    <lineage>
        <taxon>Bacteria</taxon>
        <taxon>Bacillati</taxon>
        <taxon>Cyanobacteriota</taxon>
        <taxon>Cyanophyceae</taxon>
        <taxon>Coleofasciculales</taxon>
        <taxon>Coleofasciculaceae</taxon>
        <taxon>Limnofasciculus</taxon>
        <taxon>Limnofasciculus baicalensis</taxon>
    </lineage>
</organism>
<dbReference type="AlphaFoldDB" id="A0AAE3KSQ9"/>
<dbReference type="EMBL" id="JAMZMM010000137">
    <property type="protein sequence ID" value="MCP2729722.1"/>
    <property type="molecule type" value="Genomic_DNA"/>
</dbReference>
<comment type="caution">
    <text evidence="2">The sequence shown here is derived from an EMBL/GenBank/DDBJ whole genome shotgun (WGS) entry which is preliminary data.</text>
</comment>
<sequence>MGFTLYISSISIGSVGLSAIYAATQSGMGESDDFCRWQESKQHYAIAATFLVSL</sequence>
<gene>
    <name evidence="2" type="ORF">NJ959_14815</name>
</gene>
<accession>A0AAE3KSQ9</accession>